<reference evidence="1" key="2">
    <citation type="journal article" date="2022" name="New Phytol.">
        <title>Evolutionary transition to the ectomycorrhizal habit in the genomes of a hyperdiverse lineage of mushroom-forming fungi.</title>
        <authorList>
            <person name="Looney B."/>
            <person name="Miyauchi S."/>
            <person name="Morin E."/>
            <person name="Drula E."/>
            <person name="Courty P.E."/>
            <person name="Kohler A."/>
            <person name="Kuo A."/>
            <person name="LaButti K."/>
            <person name="Pangilinan J."/>
            <person name="Lipzen A."/>
            <person name="Riley R."/>
            <person name="Andreopoulos W."/>
            <person name="He G."/>
            <person name="Johnson J."/>
            <person name="Nolan M."/>
            <person name="Tritt A."/>
            <person name="Barry K.W."/>
            <person name="Grigoriev I.V."/>
            <person name="Nagy L.G."/>
            <person name="Hibbett D."/>
            <person name="Henrissat B."/>
            <person name="Matheny P.B."/>
            <person name="Labbe J."/>
            <person name="Martin F.M."/>
        </authorList>
    </citation>
    <scope>NUCLEOTIDE SEQUENCE</scope>
    <source>
        <strain evidence="1">FP105234-sp</strain>
    </source>
</reference>
<accession>A0ACB8RP99</accession>
<comment type="caution">
    <text evidence="1">The sequence shown here is derived from an EMBL/GenBank/DDBJ whole genome shotgun (WGS) entry which is preliminary data.</text>
</comment>
<sequence length="1005" mass="112536">MNILDLIAAFLADDGDDEPGLPPGTPPTFKFTGPWFYTQLALASSIGSFSFLVFCYCRTRWPLLFAPRTKLKGFSPHEAHAHTAFFGWIWPTLKTSEFTVLQIVGLDAAVLLNFFKMSFYLFATCSIFAFAILMPINLKNNIGIGDEGDEDDDFFISAPSDKPPADPKQGNDWLDLISDANSYLSLHLIFTYLFTLLALRFIYINYKRFIRARQLFSLELVHSIPARTVMVTGLPPHLRGERALAEHFENMGLPVESVSLCREVDSLKALLDKRTKALLQLESAWVEYVGNPSTVETYDPADHAVLAEGEAGAAEGQPPNRVVVPHHKRPTLRLSWFSGRVDALEHLEKTFQELDEAVKRRRRVGKFKATDVGFVTFEKMSSAQIAAQTVHAPAPFQLTTHLAPEPRDIVWANMSRSADSLRVRDVIVLAMLALLFFFWFIPITGLAGLLSYKEIKKAMPWLARLIDSNDEIRAIVQNSLPSVAVITLNALLPFILEALTYLQGYRARSWVEYSLMKKYFLFLLVNVVFIFLIASTYWQLVRDLANSPAKIPEKLAQALQMGRAKHFFLSYVILQGIGIMPLQLLNLGIIIPRVMYRMFVTRTPRDFAELNAPPVINYGTVYPQAILIFVITLLYSIAQPLILVFGAVYFGNAYVVYKYKLLCVFYKPYESHGQAWPITFTRLIWGVTIFLIFMTGNFILNRSYVLSSLVAPLIIGTIAWSWYIDQAFRPLSKYVSLSSVVEVERGVETEDVLRLRAGHPVTWSQSNLNRSRYAQNDDTLYVAPEDDRTDYSQPPMANWYSGVLNTGKRRYGHPALTGLLPHPWLPLKKGQTLVNSRSAANGNGAKSDQAVVLTLRKRYSMVRRGAGQIAANIMPNRSGSIALGADGAPAPPPDGGVENPWQDDQPGPSHRTNSTLSHRLSFDYGSGVIMLPDDEWLGDGESDSEEEYGEPHGVPAPQPLVDTSTEPEGPVSPSAEGLAKPRYGTYFHHPERRRQTIPGAFPTNA</sequence>
<name>A0ACB8RP99_9AGAM</name>
<organism evidence="1 2">
    <name type="scientific">Auriscalpium vulgare</name>
    <dbReference type="NCBI Taxonomy" id="40419"/>
    <lineage>
        <taxon>Eukaryota</taxon>
        <taxon>Fungi</taxon>
        <taxon>Dikarya</taxon>
        <taxon>Basidiomycota</taxon>
        <taxon>Agaricomycotina</taxon>
        <taxon>Agaricomycetes</taxon>
        <taxon>Russulales</taxon>
        <taxon>Auriscalpiaceae</taxon>
        <taxon>Auriscalpium</taxon>
    </lineage>
</organism>
<keyword evidence="2" id="KW-1185">Reference proteome</keyword>
<dbReference type="Proteomes" id="UP000814033">
    <property type="component" value="Unassembled WGS sequence"/>
</dbReference>
<evidence type="ECO:0000313" key="1">
    <source>
        <dbReference type="EMBL" id="KAI0045933.1"/>
    </source>
</evidence>
<protein>
    <submittedName>
        <fullName evidence="1">DUF221-domain-containing protein</fullName>
    </submittedName>
</protein>
<proteinExistence type="predicted"/>
<reference evidence="1" key="1">
    <citation type="submission" date="2021-02" db="EMBL/GenBank/DDBJ databases">
        <authorList>
            <consortium name="DOE Joint Genome Institute"/>
            <person name="Ahrendt S."/>
            <person name="Looney B.P."/>
            <person name="Miyauchi S."/>
            <person name="Morin E."/>
            <person name="Drula E."/>
            <person name="Courty P.E."/>
            <person name="Chicoki N."/>
            <person name="Fauchery L."/>
            <person name="Kohler A."/>
            <person name="Kuo A."/>
            <person name="Labutti K."/>
            <person name="Pangilinan J."/>
            <person name="Lipzen A."/>
            <person name="Riley R."/>
            <person name="Andreopoulos W."/>
            <person name="He G."/>
            <person name="Johnson J."/>
            <person name="Barry K.W."/>
            <person name="Grigoriev I.V."/>
            <person name="Nagy L."/>
            <person name="Hibbett D."/>
            <person name="Henrissat B."/>
            <person name="Matheny P.B."/>
            <person name="Labbe J."/>
            <person name="Martin F."/>
        </authorList>
    </citation>
    <scope>NUCLEOTIDE SEQUENCE</scope>
    <source>
        <strain evidence="1">FP105234-sp</strain>
    </source>
</reference>
<gene>
    <name evidence="1" type="ORF">FA95DRAFT_1494833</name>
</gene>
<dbReference type="EMBL" id="MU275938">
    <property type="protein sequence ID" value="KAI0045933.1"/>
    <property type="molecule type" value="Genomic_DNA"/>
</dbReference>
<evidence type="ECO:0000313" key="2">
    <source>
        <dbReference type="Proteomes" id="UP000814033"/>
    </source>
</evidence>